<proteinExistence type="inferred from homology"/>
<keyword evidence="7" id="KW-0449">Lipoprotein</keyword>
<dbReference type="Pfam" id="PF01529">
    <property type="entry name" value="DHHC"/>
    <property type="match status" value="1"/>
</dbReference>
<organism evidence="13 14">
    <name type="scientific">Diutina rugosa</name>
    <name type="common">Yeast</name>
    <name type="synonym">Candida rugosa</name>
    <dbReference type="NCBI Taxonomy" id="5481"/>
    <lineage>
        <taxon>Eukaryota</taxon>
        <taxon>Fungi</taxon>
        <taxon>Dikarya</taxon>
        <taxon>Ascomycota</taxon>
        <taxon>Saccharomycotina</taxon>
        <taxon>Pichiomycetes</taxon>
        <taxon>Debaryomycetaceae</taxon>
        <taxon>Diutina</taxon>
    </lineage>
</organism>
<sequence length="379" mass="44288">MIFDVPCLKSQLAKTVTPIAIVLLLGYCDFAVGWALGHQEIWRYHSHGVAITLWVLVGFCQVMVFIYWALIFIIGPGKHPILPLFDLFDTGDPQLCPLPDMFNCDASGYPFYESSINSLVVPRSFFSKNVHYQVLKYDHYCVWIGMVIGESNYMFFLKFMQWFLTNFVIILVMTIRYTPANARHGFNWNLLIIYIGSAFWIIMLVAMFGVHLRYVSLELTTLDELTVKQMHRWAKHRRGREELGIRYVNVAHGNDRRVVQFTAADRIYTKGFKQNWINMVFNGNRNHGYTKPYSTARLLLAWVITFLPLVDIPVVFSSRRRRSDPEATDKLAYYHQYSPEYSEEFRAYCRRQIDQGIAYRPTYMKIESHSSQESLPSQN</sequence>
<dbReference type="GO" id="GO:0016020">
    <property type="term" value="C:membrane"/>
    <property type="evidence" value="ECO:0007669"/>
    <property type="project" value="UniProtKB-SubCell"/>
</dbReference>
<keyword evidence="8 11" id="KW-0012">Acyltransferase</keyword>
<name>A0A642UUC7_DIURU</name>
<dbReference type="InterPro" id="IPR039859">
    <property type="entry name" value="PFA4/ZDH16/20/ERF2-like"/>
</dbReference>
<keyword evidence="4 11" id="KW-1133">Transmembrane helix</keyword>
<protein>
    <recommendedName>
        <fullName evidence="11">Palmitoyltransferase</fullName>
        <ecNumber evidence="11">2.3.1.225</ecNumber>
    </recommendedName>
</protein>
<keyword evidence="14" id="KW-1185">Reference proteome</keyword>
<dbReference type="GO" id="GO:0019706">
    <property type="term" value="F:protein-cysteine S-palmitoyltransferase activity"/>
    <property type="evidence" value="ECO:0007669"/>
    <property type="project" value="UniProtKB-EC"/>
</dbReference>
<dbReference type="GO" id="GO:0006612">
    <property type="term" value="P:protein targeting to membrane"/>
    <property type="evidence" value="ECO:0007669"/>
    <property type="project" value="TreeGrafter"/>
</dbReference>
<evidence type="ECO:0000256" key="5">
    <source>
        <dbReference type="ARBA" id="ARBA00023136"/>
    </source>
</evidence>
<dbReference type="GO" id="GO:0005783">
    <property type="term" value="C:endoplasmic reticulum"/>
    <property type="evidence" value="ECO:0007669"/>
    <property type="project" value="TreeGrafter"/>
</dbReference>
<dbReference type="Proteomes" id="UP000449547">
    <property type="component" value="Unassembled WGS sequence"/>
</dbReference>
<dbReference type="PANTHER" id="PTHR22883">
    <property type="entry name" value="ZINC FINGER DHHC DOMAIN CONTAINING PROTEIN"/>
    <property type="match status" value="1"/>
</dbReference>
<keyword evidence="5 11" id="KW-0472">Membrane</keyword>
<comment type="similarity">
    <text evidence="9">Belongs to the DHHC palmitoyltransferase family. PFA5 subfamily.</text>
</comment>
<keyword evidence="6" id="KW-0564">Palmitate</keyword>
<evidence type="ECO:0000256" key="1">
    <source>
        <dbReference type="ARBA" id="ARBA00004141"/>
    </source>
</evidence>
<feature type="domain" description="Palmitoyltransferase DHHC" evidence="12">
    <location>
        <begin position="115"/>
        <end position="225"/>
    </location>
</feature>
<evidence type="ECO:0000256" key="6">
    <source>
        <dbReference type="ARBA" id="ARBA00023139"/>
    </source>
</evidence>
<dbReference type="GeneID" id="54780084"/>
<evidence type="ECO:0000256" key="8">
    <source>
        <dbReference type="ARBA" id="ARBA00023315"/>
    </source>
</evidence>
<comment type="catalytic activity">
    <reaction evidence="10 11">
        <text>L-cysteinyl-[protein] + hexadecanoyl-CoA = S-hexadecanoyl-L-cysteinyl-[protein] + CoA</text>
        <dbReference type="Rhea" id="RHEA:36683"/>
        <dbReference type="Rhea" id="RHEA-COMP:10131"/>
        <dbReference type="Rhea" id="RHEA-COMP:11032"/>
        <dbReference type="ChEBI" id="CHEBI:29950"/>
        <dbReference type="ChEBI" id="CHEBI:57287"/>
        <dbReference type="ChEBI" id="CHEBI:57379"/>
        <dbReference type="ChEBI" id="CHEBI:74151"/>
        <dbReference type="EC" id="2.3.1.225"/>
    </reaction>
</comment>
<dbReference type="RefSeq" id="XP_034013788.1">
    <property type="nucleotide sequence ID" value="XM_034153974.1"/>
</dbReference>
<gene>
    <name evidence="13" type="ORF">DIURU_001431</name>
</gene>
<keyword evidence="3 11" id="KW-0812">Transmembrane</keyword>
<evidence type="ECO:0000256" key="3">
    <source>
        <dbReference type="ARBA" id="ARBA00022692"/>
    </source>
</evidence>
<feature type="transmembrane region" description="Helical" evidence="11">
    <location>
        <begin position="16"/>
        <end position="37"/>
    </location>
</feature>
<comment type="domain">
    <text evidence="11">The DHHC domain is required for palmitoyltransferase activity.</text>
</comment>
<dbReference type="OMA" id="DLFFCDE"/>
<dbReference type="PROSITE" id="PS50216">
    <property type="entry name" value="DHHC"/>
    <property type="match status" value="1"/>
</dbReference>
<dbReference type="EC" id="2.3.1.225" evidence="11"/>
<evidence type="ECO:0000256" key="9">
    <source>
        <dbReference type="ARBA" id="ARBA00038298"/>
    </source>
</evidence>
<reference evidence="13 14" key="1">
    <citation type="submission" date="2019-07" db="EMBL/GenBank/DDBJ databases">
        <title>Genome assembly of two rare yeast pathogens: Diutina rugosa and Trichomonascus ciferrii.</title>
        <authorList>
            <person name="Mixao V."/>
            <person name="Saus E."/>
            <person name="Hansen A."/>
            <person name="Lass-Flor C."/>
            <person name="Gabaldon T."/>
        </authorList>
    </citation>
    <scope>NUCLEOTIDE SEQUENCE [LARGE SCALE GENOMIC DNA]</scope>
    <source>
        <strain evidence="13 14">CBS 613</strain>
    </source>
</reference>
<evidence type="ECO:0000256" key="11">
    <source>
        <dbReference type="RuleBase" id="RU079119"/>
    </source>
</evidence>
<dbReference type="PANTHER" id="PTHR22883:SF23">
    <property type="entry name" value="PALMITOYLTRANSFERASE ZDHHC6"/>
    <property type="match status" value="1"/>
</dbReference>
<dbReference type="GO" id="GO:0005794">
    <property type="term" value="C:Golgi apparatus"/>
    <property type="evidence" value="ECO:0007669"/>
    <property type="project" value="TreeGrafter"/>
</dbReference>
<dbReference type="EMBL" id="SWFT01000044">
    <property type="protein sequence ID" value="KAA8905628.1"/>
    <property type="molecule type" value="Genomic_DNA"/>
</dbReference>
<comment type="subcellular location">
    <subcellularLocation>
        <location evidence="1">Membrane</location>
        <topology evidence="1">Multi-pass membrane protein</topology>
    </subcellularLocation>
</comment>
<feature type="transmembrane region" description="Helical" evidence="11">
    <location>
        <begin position="159"/>
        <end position="178"/>
    </location>
</feature>
<evidence type="ECO:0000313" key="13">
    <source>
        <dbReference type="EMBL" id="KAA8905628.1"/>
    </source>
</evidence>
<keyword evidence="2 11" id="KW-0808">Transferase</keyword>
<evidence type="ECO:0000313" key="14">
    <source>
        <dbReference type="Proteomes" id="UP000449547"/>
    </source>
</evidence>
<feature type="transmembrane region" description="Helical" evidence="11">
    <location>
        <begin position="49"/>
        <end position="74"/>
    </location>
</feature>
<dbReference type="OrthoDB" id="331948at2759"/>
<dbReference type="InterPro" id="IPR001594">
    <property type="entry name" value="Palmitoyltrfase_DHHC"/>
</dbReference>
<evidence type="ECO:0000256" key="10">
    <source>
        <dbReference type="ARBA" id="ARBA00048048"/>
    </source>
</evidence>
<feature type="transmembrane region" description="Helical" evidence="11">
    <location>
        <begin position="190"/>
        <end position="212"/>
    </location>
</feature>
<evidence type="ECO:0000256" key="7">
    <source>
        <dbReference type="ARBA" id="ARBA00023288"/>
    </source>
</evidence>
<feature type="transmembrane region" description="Helical" evidence="11">
    <location>
        <begin position="299"/>
        <end position="316"/>
    </location>
</feature>
<dbReference type="VEuPathDB" id="FungiDB:DIURU_001431"/>
<dbReference type="AlphaFoldDB" id="A0A642UUC7"/>
<evidence type="ECO:0000256" key="4">
    <source>
        <dbReference type="ARBA" id="ARBA00022989"/>
    </source>
</evidence>
<evidence type="ECO:0000256" key="2">
    <source>
        <dbReference type="ARBA" id="ARBA00022679"/>
    </source>
</evidence>
<accession>A0A642UUC7</accession>
<comment type="caution">
    <text evidence="13">The sequence shown here is derived from an EMBL/GenBank/DDBJ whole genome shotgun (WGS) entry which is preliminary data.</text>
</comment>
<evidence type="ECO:0000259" key="12">
    <source>
        <dbReference type="Pfam" id="PF01529"/>
    </source>
</evidence>